<dbReference type="Proteomes" id="UP000663828">
    <property type="component" value="Unassembled WGS sequence"/>
</dbReference>
<feature type="chain" id="PRO_5036227781" evidence="1">
    <location>
        <begin position="21"/>
        <end position="90"/>
    </location>
</feature>
<evidence type="ECO:0000256" key="1">
    <source>
        <dbReference type="SAM" id="SignalP"/>
    </source>
</evidence>
<evidence type="ECO:0000313" key="2">
    <source>
        <dbReference type="EMBL" id="CAF0999598.1"/>
    </source>
</evidence>
<organism evidence="3 5">
    <name type="scientific">Adineta ricciae</name>
    <name type="common">Rotifer</name>
    <dbReference type="NCBI Taxonomy" id="249248"/>
    <lineage>
        <taxon>Eukaryota</taxon>
        <taxon>Metazoa</taxon>
        <taxon>Spiralia</taxon>
        <taxon>Gnathifera</taxon>
        <taxon>Rotifera</taxon>
        <taxon>Eurotatoria</taxon>
        <taxon>Bdelloidea</taxon>
        <taxon>Adinetida</taxon>
        <taxon>Adinetidae</taxon>
        <taxon>Adineta</taxon>
    </lineage>
</organism>
<dbReference type="EMBL" id="CAJNOR010000755">
    <property type="protein sequence ID" value="CAF0999598.1"/>
    <property type="molecule type" value="Genomic_DNA"/>
</dbReference>
<accession>A0A815I366</accession>
<keyword evidence="1" id="KW-0732">Signal</keyword>
<reference evidence="3" key="1">
    <citation type="submission" date="2021-02" db="EMBL/GenBank/DDBJ databases">
        <authorList>
            <person name="Nowell W R."/>
        </authorList>
    </citation>
    <scope>NUCLEOTIDE SEQUENCE</scope>
</reference>
<comment type="caution">
    <text evidence="3">The sequence shown here is derived from an EMBL/GenBank/DDBJ whole genome shotgun (WGS) entry which is preliminary data.</text>
</comment>
<dbReference type="AlphaFoldDB" id="A0A815I366"/>
<evidence type="ECO:0000313" key="4">
    <source>
        <dbReference type="Proteomes" id="UP000663828"/>
    </source>
</evidence>
<dbReference type="Proteomes" id="UP000663852">
    <property type="component" value="Unassembled WGS sequence"/>
</dbReference>
<dbReference type="EMBL" id="CAJNOJ010000274">
    <property type="protein sequence ID" value="CAF1360601.1"/>
    <property type="molecule type" value="Genomic_DNA"/>
</dbReference>
<name>A0A815I366_ADIRI</name>
<feature type="signal peptide" evidence="1">
    <location>
        <begin position="1"/>
        <end position="20"/>
    </location>
</feature>
<proteinExistence type="predicted"/>
<protein>
    <submittedName>
        <fullName evidence="3">Uncharacterized protein</fullName>
    </submittedName>
</protein>
<sequence>MNKCIFVVLLFFLISTTINQHKCCLIPKADQIRLATAGDMGVNVGWRLRVCSLEFINLAIIHDASSKQLTSTTVHGKSSSYRMNFAFGTF</sequence>
<evidence type="ECO:0000313" key="5">
    <source>
        <dbReference type="Proteomes" id="UP000663852"/>
    </source>
</evidence>
<gene>
    <name evidence="3" type="ORF">EDS130_LOCUS33799</name>
    <name evidence="2" type="ORF">XAT740_LOCUS13134</name>
</gene>
<evidence type="ECO:0000313" key="3">
    <source>
        <dbReference type="EMBL" id="CAF1360601.1"/>
    </source>
</evidence>
<keyword evidence="4" id="KW-1185">Reference proteome</keyword>